<comment type="caution">
    <text evidence="3">The sequence shown here is derived from an EMBL/GenBank/DDBJ whole genome shotgun (WGS) entry which is preliminary data.</text>
</comment>
<gene>
    <name evidence="4" type="ORF">PCANC_00369</name>
    <name evidence="3" type="ORF">PCASD_19974</name>
</gene>
<proteinExistence type="inferred from homology"/>
<name>A0A2N5SQ78_9BASI</name>
<evidence type="ECO:0000313" key="3">
    <source>
        <dbReference type="EMBL" id="PLW15371.1"/>
    </source>
</evidence>
<dbReference type="InterPro" id="IPR025602">
    <property type="entry name" value="BCP1_family"/>
</dbReference>
<organism evidence="3 6">
    <name type="scientific">Puccinia coronata f. sp. avenae</name>
    <dbReference type="NCBI Taxonomy" id="200324"/>
    <lineage>
        <taxon>Eukaryota</taxon>
        <taxon>Fungi</taxon>
        <taxon>Dikarya</taxon>
        <taxon>Basidiomycota</taxon>
        <taxon>Pucciniomycotina</taxon>
        <taxon>Pucciniomycetes</taxon>
        <taxon>Pucciniales</taxon>
        <taxon>Pucciniaceae</taxon>
        <taxon>Puccinia</taxon>
    </lineage>
</organism>
<evidence type="ECO:0000256" key="1">
    <source>
        <dbReference type="ARBA" id="ARBA00006781"/>
    </source>
</evidence>
<dbReference type="PANTHER" id="PTHR13261">
    <property type="entry name" value="BRCA2 AND CDKN1A INTERACTING PROTEIN"/>
    <property type="match status" value="1"/>
</dbReference>
<dbReference type="STRING" id="200324.A0A2N5SQ78"/>
<sequence length="348" mass="38823">MVPPSQIKKRQFEGEPPAAQPEEENSQEKIEVTFEFCDLNAIDYHAIKHLTSQLFRIARPKTSTADPRTTQPTTTTTPAVVLPPSKAPLKPVLEDLDVGELADLVLSEQKEWVGCTVKCDEEDCDPYAFISVLDLRAYQQKQSVLTLTNYLTSVLAAPTPSSAHAAELLAILQRELRPEGAGIGLVLSERLINIPVYIMPQLFTQLGNEIKHAQSKNAPGFQFDRLLIPSRVFTIPPNRDPGDDVNLSFDSNNSAQKLKKHKTEAHLSKEDHPDDIGLYHPEDQIISQFASHTIHFSLPQPKGSRKGGADEEFGVDQQGRLMLIELAKWDQMVDALKQYIGDPDQMRT</sequence>
<dbReference type="Pfam" id="PF13862">
    <property type="entry name" value="BCCIP"/>
    <property type="match status" value="1"/>
</dbReference>
<dbReference type="PANTHER" id="PTHR13261:SF0">
    <property type="entry name" value="BRCA2 AND CDKN1A-INTERACTING PROTEIN"/>
    <property type="match status" value="1"/>
</dbReference>
<protein>
    <submittedName>
        <fullName evidence="3">Uncharacterized protein</fullName>
    </submittedName>
</protein>
<dbReference type="EMBL" id="PGCJ01000001">
    <property type="protein sequence ID" value="PLW58750.1"/>
    <property type="molecule type" value="Genomic_DNA"/>
</dbReference>
<accession>A0A2N5SQ78</accession>
<evidence type="ECO:0000313" key="6">
    <source>
        <dbReference type="Proteomes" id="UP000235392"/>
    </source>
</evidence>
<evidence type="ECO:0000256" key="2">
    <source>
        <dbReference type="SAM" id="MobiDB-lite"/>
    </source>
</evidence>
<keyword evidence="5" id="KW-1185">Reference proteome</keyword>
<dbReference type="GO" id="GO:0005634">
    <property type="term" value="C:nucleus"/>
    <property type="evidence" value="ECO:0007669"/>
    <property type="project" value="TreeGrafter"/>
</dbReference>
<dbReference type="OrthoDB" id="27543at2759"/>
<reference evidence="5 6" key="1">
    <citation type="submission" date="2017-11" db="EMBL/GenBank/DDBJ databases">
        <title>De novo assembly and phasing of dikaryotic genomes from two isolates of Puccinia coronata f. sp. avenae, the causal agent of oat crown rust.</title>
        <authorList>
            <person name="Miller M.E."/>
            <person name="Zhang Y."/>
            <person name="Omidvar V."/>
            <person name="Sperschneider J."/>
            <person name="Schwessinger B."/>
            <person name="Raley C."/>
            <person name="Palmer J.M."/>
            <person name="Garnica D."/>
            <person name="Upadhyaya N."/>
            <person name="Rathjen J."/>
            <person name="Taylor J.M."/>
            <person name="Park R.F."/>
            <person name="Dodds P.N."/>
            <person name="Hirsch C.D."/>
            <person name="Kianian S.F."/>
            <person name="Figueroa M."/>
        </authorList>
    </citation>
    <scope>NUCLEOTIDE SEQUENCE [LARGE SCALE GENOMIC DNA]</scope>
    <source>
        <strain evidence="4">12NC29</strain>
        <strain evidence="3">12SD80</strain>
    </source>
</reference>
<dbReference type="AlphaFoldDB" id="A0A2N5SQ78"/>
<dbReference type="PIRSF" id="PIRSF028983">
    <property type="entry name" value="BCP1"/>
    <property type="match status" value="1"/>
</dbReference>
<dbReference type="Proteomes" id="UP000235388">
    <property type="component" value="Unassembled WGS sequence"/>
</dbReference>
<comment type="similarity">
    <text evidence="1">Belongs to the BCP1 family.</text>
</comment>
<evidence type="ECO:0000313" key="4">
    <source>
        <dbReference type="EMBL" id="PLW58750.1"/>
    </source>
</evidence>
<dbReference type="Proteomes" id="UP000235392">
    <property type="component" value="Unassembled WGS sequence"/>
</dbReference>
<dbReference type="EMBL" id="PGCI01000799">
    <property type="protein sequence ID" value="PLW15371.1"/>
    <property type="molecule type" value="Genomic_DNA"/>
</dbReference>
<feature type="region of interest" description="Disordered" evidence="2">
    <location>
        <begin position="1"/>
        <end position="27"/>
    </location>
</feature>
<evidence type="ECO:0000313" key="5">
    <source>
        <dbReference type="Proteomes" id="UP000235388"/>
    </source>
</evidence>